<evidence type="ECO:0000313" key="3">
    <source>
        <dbReference type="EMBL" id="ABL65497.1"/>
    </source>
</evidence>
<dbReference type="EMBL" id="CP000492">
    <property type="protein sequence ID" value="ABL65497.1"/>
    <property type="molecule type" value="Genomic_DNA"/>
</dbReference>
<accession>A1BGH0</accession>
<keyword evidence="4" id="KW-1185">Reference proteome</keyword>
<dbReference type="Pfam" id="PF03061">
    <property type="entry name" value="4HBT"/>
    <property type="match status" value="1"/>
</dbReference>
<dbReference type="RefSeq" id="WP_011745311.1">
    <property type="nucleotide sequence ID" value="NC_008639.1"/>
</dbReference>
<keyword evidence="1" id="KW-0378">Hydrolase</keyword>
<dbReference type="InterPro" id="IPR006683">
    <property type="entry name" value="Thioestr_dom"/>
</dbReference>
<dbReference type="OrthoDB" id="32575at2"/>
<organism evidence="3 4">
    <name type="scientific">Chlorobium phaeobacteroides (strain DSM 266 / SMG 266 / 2430)</name>
    <dbReference type="NCBI Taxonomy" id="290317"/>
    <lineage>
        <taxon>Bacteria</taxon>
        <taxon>Pseudomonadati</taxon>
        <taxon>Chlorobiota</taxon>
        <taxon>Chlorobiia</taxon>
        <taxon>Chlorobiales</taxon>
        <taxon>Chlorobiaceae</taxon>
        <taxon>Chlorobium/Pelodictyon group</taxon>
        <taxon>Chlorobium</taxon>
    </lineage>
</organism>
<evidence type="ECO:0000313" key="4">
    <source>
        <dbReference type="Proteomes" id="UP000008701"/>
    </source>
</evidence>
<dbReference type="eggNOG" id="COG2050">
    <property type="taxonomic scope" value="Bacteria"/>
</dbReference>
<reference evidence="3 4" key="1">
    <citation type="submission" date="2006-12" db="EMBL/GenBank/DDBJ databases">
        <title>Complete sequence of Chlorobium phaeobacteroides DSM 266.</title>
        <authorList>
            <consortium name="US DOE Joint Genome Institute"/>
            <person name="Copeland A."/>
            <person name="Lucas S."/>
            <person name="Lapidus A."/>
            <person name="Barry K."/>
            <person name="Detter J.C."/>
            <person name="Glavina del Rio T."/>
            <person name="Hammon N."/>
            <person name="Israni S."/>
            <person name="Pitluck S."/>
            <person name="Goltsman E."/>
            <person name="Schmutz J."/>
            <person name="Larimer F."/>
            <person name="Land M."/>
            <person name="Hauser L."/>
            <person name="Mikhailova N."/>
            <person name="Li T."/>
            <person name="Overmann J."/>
            <person name="Bryant D.A."/>
            <person name="Richardson P."/>
        </authorList>
    </citation>
    <scope>NUCLEOTIDE SEQUENCE [LARGE SCALE GENOMIC DNA]</scope>
    <source>
        <strain evidence="3 4">DSM 266</strain>
    </source>
</reference>
<protein>
    <submittedName>
        <fullName evidence="3">Uncharacterized domain 1</fullName>
    </submittedName>
</protein>
<evidence type="ECO:0000256" key="1">
    <source>
        <dbReference type="ARBA" id="ARBA00022801"/>
    </source>
</evidence>
<sequence>MNDEYIKNVKNDRFAQLLGIEIIEAYPGYALVELVIEEKHKNGIDIVQGGVIFTLADYAFAVACNADGTATVGINASISYFNAPKGSRIRAEAKEESKQKKICGYKVEIKDEDGTLIASFSGLGYRKRTKEGG</sequence>
<evidence type="ECO:0000259" key="2">
    <source>
        <dbReference type="Pfam" id="PF03061"/>
    </source>
</evidence>
<dbReference type="InterPro" id="IPR029069">
    <property type="entry name" value="HotDog_dom_sf"/>
</dbReference>
<dbReference type="HOGENOM" id="CLU_089876_11_2_10"/>
<name>A1BGH0_CHLPD</name>
<dbReference type="PANTHER" id="PTHR42856">
    <property type="entry name" value="ACYL-COENZYME A THIOESTERASE PAAI"/>
    <property type="match status" value="1"/>
</dbReference>
<dbReference type="GO" id="GO:0016289">
    <property type="term" value="F:acyl-CoA hydrolase activity"/>
    <property type="evidence" value="ECO:0007669"/>
    <property type="project" value="UniProtKB-ARBA"/>
</dbReference>
<dbReference type="Gene3D" id="3.10.129.10">
    <property type="entry name" value="Hotdog Thioesterase"/>
    <property type="match status" value="1"/>
</dbReference>
<dbReference type="NCBIfam" id="TIGR00369">
    <property type="entry name" value="unchar_dom_1"/>
    <property type="match status" value="1"/>
</dbReference>
<dbReference type="Proteomes" id="UP000008701">
    <property type="component" value="Chromosome"/>
</dbReference>
<proteinExistence type="predicted"/>
<gene>
    <name evidence="3" type="ordered locus">Cpha266_1470</name>
</gene>
<dbReference type="KEGG" id="cph:Cpha266_1470"/>
<feature type="domain" description="Thioesterase" evidence="2">
    <location>
        <begin position="47"/>
        <end position="117"/>
    </location>
</feature>
<dbReference type="InterPro" id="IPR003736">
    <property type="entry name" value="PAAI_dom"/>
</dbReference>
<dbReference type="CDD" id="cd03443">
    <property type="entry name" value="PaaI_thioesterase"/>
    <property type="match status" value="1"/>
</dbReference>
<dbReference type="SUPFAM" id="SSF54637">
    <property type="entry name" value="Thioesterase/thiol ester dehydrase-isomerase"/>
    <property type="match status" value="1"/>
</dbReference>
<dbReference type="PANTHER" id="PTHR42856:SF1">
    <property type="entry name" value="ACYL-COENZYME A THIOESTERASE PAAI"/>
    <property type="match status" value="1"/>
</dbReference>
<dbReference type="STRING" id="290317.Cpha266_1470"/>
<dbReference type="InterPro" id="IPR052723">
    <property type="entry name" value="Acyl-CoA_thioesterase_PaaI"/>
</dbReference>
<dbReference type="AlphaFoldDB" id="A1BGH0"/>